<dbReference type="Proteomes" id="UP001519363">
    <property type="component" value="Unassembled WGS sequence"/>
</dbReference>
<organism evidence="2 3">
    <name type="scientific">Crossiella equi</name>
    <dbReference type="NCBI Taxonomy" id="130796"/>
    <lineage>
        <taxon>Bacteria</taxon>
        <taxon>Bacillati</taxon>
        <taxon>Actinomycetota</taxon>
        <taxon>Actinomycetes</taxon>
        <taxon>Pseudonocardiales</taxon>
        <taxon>Pseudonocardiaceae</taxon>
        <taxon>Crossiella</taxon>
    </lineage>
</organism>
<name>A0ABS5AM56_9PSEU</name>
<reference evidence="2 3" key="1">
    <citation type="submission" date="2021-03" db="EMBL/GenBank/DDBJ databases">
        <title>Sequencing the genomes of 1000 actinobacteria strains.</title>
        <authorList>
            <person name="Klenk H.-P."/>
        </authorList>
    </citation>
    <scope>NUCLEOTIDE SEQUENCE [LARGE SCALE GENOMIC DNA]</scope>
    <source>
        <strain evidence="2 3">DSM 44580</strain>
    </source>
</reference>
<feature type="domain" description="Resolvase/invertase-type recombinase catalytic" evidence="1">
    <location>
        <begin position="9"/>
        <end position="61"/>
    </location>
</feature>
<keyword evidence="3" id="KW-1185">Reference proteome</keyword>
<gene>
    <name evidence="2" type="ORF">JOF53_006516</name>
</gene>
<dbReference type="InterPro" id="IPR036162">
    <property type="entry name" value="Resolvase-like_N_sf"/>
</dbReference>
<comment type="caution">
    <text evidence="2">The sequence shown here is derived from an EMBL/GenBank/DDBJ whole genome shotgun (WGS) entry which is preliminary data.</text>
</comment>
<dbReference type="SUPFAM" id="SSF53041">
    <property type="entry name" value="Resolvase-like"/>
    <property type="match status" value="1"/>
</dbReference>
<evidence type="ECO:0000313" key="2">
    <source>
        <dbReference type="EMBL" id="MBP2477644.1"/>
    </source>
</evidence>
<proteinExistence type="predicted"/>
<protein>
    <recommendedName>
        <fullName evidence="1">Resolvase/invertase-type recombinase catalytic domain-containing protein</fullName>
    </recommendedName>
</protein>
<dbReference type="EMBL" id="JAGIOO010000001">
    <property type="protein sequence ID" value="MBP2477644.1"/>
    <property type="molecule type" value="Genomic_DNA"/>
</dbReference>
<dbReference type="Gene3D" id="3.40.50.1390">
    <property type="entry name" value="Resolvase, N-terminal catalytic domain"/>
    <property type="match status" value="1"/>
</dbReference>
<evidence type="ECO:0000259" key="1">
    <source>
        <dbReference type="Pfam" id="PF00239"/>
    </source>
</evidence>
<dbReference type="Pfam" id="PF00239">
    <property type="entry name" value="Resolvase"/>
    <property type="match status" value="1"/>
</dbReference>
<dbReference type="RefSeq" id="WP_143343111.1">
    <property type="nucleotide sequence ID" value="NZ_JAGIOO010000001.1"/>
</dbReference>
<accession>A0ABS5AM56</accession>
<sequence length="214" mass="23206">MTIIAESALERAGVGELANCARPGDRITVSEVYRLCRDLADILAVRDWCGAREVKLRVLSGSWSGIVDLTAAWRAGSTSGRRPRLAELGVVEQVRADFRAGASITALARKHRVSRGAVRTCWPSTAWARTSGWYWSKGAIALPDKPARPARCRSRGPARLPPRARAGARSWWVCPVPVSSLWANFVGATGHTGRHARPSQFRHRLGGLAGHPTG</sequence>
<dbReference type="InterPro" id="IPR006119">
    <property type="entry name" value="Resolv_N"/>
</dbReference>
<evidence type="ECO:0000313" key="3">
    <source>
        <dbReference type="Proteomes" id="UP001519363"/>
    </source>
</evidence>